<dbReference type="Gene3D" id="1.20.140.150">
    <property type="match status" value="1"/>
</dbReference>
<accession>A0A7R9LNG7</accession>
<dbReference type="OrthoDB" id="6500034at2759"/>
<dbReference type="EMBL" id="CAJPVJ010001438">
    <property type="protein sequence ID" value="CAG2164711.1"/>
    <property type="molecule type" value="Genomic_DNA"/>
</dbReference>
<feature type="transmembrane region" description="Helical" evidence="5">
    <location>
        <begin position="16"/>
        <end position="40"/>
    </location>
</feature>
<evidence type="ECO:0000313" key="7">
    <source>
        <dbReference type="Proteomes" id="UP000728032"/>
    </source>
</evidence>
<organism evidence="6">
    <name type="scientific">Oppiella nova</name>
    <dbReference type="NCBI Taxonomy" id="334625"/>
    <lineage>
        <taxon>Eukaryota</taxon>
        <taxon>Metazoa</taxon>
        <taxon>Ecdysozoa</taxon>
        <taxon>Arthropoda</taxon>
        <taxon>Chelicerata</taxon>
        <taxon>Arachnida</taxon>
        <taxon>Acari</taxon>
        <taxon>Acariformes</taxon>
        <taxon>Sarcoptiformes</taxon>
        <taxon>Oribatida</taxon>
        <taxon>Brachypylina</taxon>
        <taxon>Oppioidea</taxon>
        <taxon>Oppiidae</taxon>
        <taxon>Oppiella</taxon>
    </lineage>
</organism>
<protein>
    <recommendedName>
        <fullName evidence="8">Lipoma HMGIC fusion partner-like 2 protein</fullName>
    </recommendedName>
</protein>
<feature type="transmembrane region" description="Helical" evidence="5">
    <location>
        <begin position="109"/>
        <end position="129"/>
    </location>
</feature>
<evidence type="ECO:0000256" key="3">
    <source>
        <dbReference type="ARBA" id="ARBA00022989"/>
    </source>
</evidence>
<dbReference type="EMBL" id="OC916263">
    <property type="protein sequence ID" value="CAD7643684.1"/>
    <property type="molecule type" value="Genomic_DNA"/>
</dbReference>
<dbReference type="InterPro" id="IPR019372">
    <property type="entry name" value="LHFPL"/>
</dbReference>
<evidence type="ECO:0000256" key="5">
    <source>
        <dbReference type="SAM" id="Phobius"/>
    </source>
</evidence>
<keyword evidence="4 5" id="KW-0472">Membrane</keyword>
<evidence type="ECO:0000256" key="2">
    <source>
        <dbReference type="ARBA" id="ARBA00022692"/>
    </source>
</evidence>
<dbReference type="Pfam" id="PF10242">
    <property type="entry name" value="L_HMGIC_fpl"/>
    <property type="match status" value="1"/>
</dbReference>
<dbReference type="PANTHER" id="PTHR12489">
    <property type="entry name" value="LIPOMA HMGIC FUSION PARTNER-LIKE PROTEIN"/>
    <property type="match status" value="1"/>
</dbReference>
<keyword evidence="7" id="KW-1185">Reference proteome</keyword>
<dbReference type="GO" id="GO:0016020">
    <property type="term" value="C:membrane"/>
    <property type="evidence" value="ECO:0007669"/>
    <property type="project" value="UniProtKB-SubCell"/>
</dbReference>
<name>A0A7R9LNG7_9ACAR</name>
<proteinExistence type="predicted"/>
<evidence type="ECO:0000313" key="6">
    <source>
        <dbReference type="EMBL" id="CAD7643684.1"/>
    </source>
</evidence>
<evidence type="ECO:0000256" key="1">
    <source>
        <dbReference type="ARBA" id="ARBA00004141"/>
    </source>
</evidence>
<gene>
    <name evidence="6" type="ORF">ONB1V03_LOCUS4260</name>
</gene>
<keyword evidence="2 5" id="KW-0812">Transmembrane</keyword>
<keyword evidence="3 5" id="KW-1133">Transmembrane helix</keyword>
<sequence>MEKDMCCYVIVTARTLIWTLLSIAATLCMLAAIWTPIWLVGPPKKLSRQTAAKLSQQSTQTNNNILDLNLNYIHNNNINEFTPSLECAPFVTGLDQENNSFPNAWKAALIFYGIGICVMSLTIIASLLGCCKRSVCRKSIFTISGTIQAVAGWGTDRVERICGVKADPFLLGDCTIGWGLYLAVGSTVATFICAILSIQAEISTSSDKVQDEILDGKNLICLL</sequence>
<evidence type="ECO:0000256" key="4">
    <source>
        <dbReference type="ARBA" id="ARBA00023136"/>
    </source>
</evidence>
<dbReference type="AlphaFoldDB" id="A0A7R9LNG7"/>
<dbReference type="PANTHER" id="PTHR12489:SF19">
    <property type="entry name" value="LHFPL TETRASPAN SUBFAMILY MEMBER 2 PROTEIN"/>
    <property type="match status" value="1"/>
</dbReference>
<comment type="subcellular location">
    <subcellularLocation>
        <location evidence="1">Membrane</location>
        <topology evidence="1">Multi-pass membrane protein</topology>
    </subcellularLocation>
</comment>
<feature type="transmembrane region" description="Helical" evidence="5">
    <location>
        <begin position="178"/>
        <end position="198"/>
    </location>
</feature>
<dbReference type="Proteomes" id="UP000728032">
    <property type="component" value="Unassembled WGS sequence"/>
</dbReference>
<reference evidence="6" key="1">
    <citation type="submission" date="2020-11" db="EMBL/GenBank/DDBJ databases">
        <authorList>
            <person name="Tran Van P."/>
        </authorList>
    </citation>
    <scope>NUCLEOTIDE SEQUENCE</scope>
</reference>
<evidence type="ECO:0008006" key="8">
    <source>
        <dbReference type="Google" id="ProtNLM"/>
    </source>
</evidence>